<dbReference type="EMBL" id="JAIZAY010000048">
    <property type="protein sequence ID" value="KAJ8019251.1"/>
    <property type="molecule type" value="Genomic_DNA"/>
</dbReference>
<organism evidence="1 2">
    <name type="scientific">Holothuria leucospilota</name>
    <name type="common">Black long sea cucumber</name>
    <name type="synonym">Mertensiothuria leucospilota</name>
    <dbReference type="NCBI Taxonomy" id="206669"/>
    <lineage>
        <taxon>Eukaryota</taxon>
        <taxon>Metazoa</taxon>
        <taxon>Echinodermata</taxon>
        <taxon>Eleutherozoa</taxon>
        <taxon>Echinozoa</taxon>
        <taxon>Holothuroidea</taxon>
        <taxon>Aspidochirotacea</taxon>
        <taxon>Aspidochirotida</taxon>
        <taxon>Holothuriidae</taxon>
        <taxon>Holothuria</taxon>
    </lineage>
</organism>
<reference evidence="1" key="1">
    <citation type="submission" date="2021-10" db="EMBL/GenBank/DDBJ databases">
        <title>Tropical sea cucumber genome reveals ecological adaptation and Cuvierian tubules defense mechanism.</title>
        <authorList>
            <person name="Chen T."/>
        </authorList>
    </citation>
    <scope>NUCLEOTIDE SEQUENCE</scope>
    <source>
        <strain evidence="1">Nanhai2018</strain>
        <tissue evidence="1">Muscle</tissue>
    </source>
</reference>
<gene>
    <name evidence="1" type="ORF">HOLleu_42279</name>
</gene>
<accession>A0A9Q1B9D1</accession>
<keyword evidence="2" id="KW-1185">Reference proteome</keyword>
<name>A0A9Q1B9D1_HOLLE</name>
<evidence type="ECO:0000313" key="1">
    <source>
        <dbReference type="EMBL" id="KAJ8019251.1"/>
    </source>
</evidence>
<evidence type="ECO:0000313" key="2">
    <source>
        <dbReference type="Proteomes" id="UP001152320"/>
    </source>
</evidence>
<dbReference type="Proteomes" id="UP001152320">
    <property type="component" value="Unassembled WGS sequence"/>
</dbReference>
<proteinExistence type="predicted"/>
<sequence length="150" mass="16909">MKKLENDEMIALSILDLSTVPKRMFLKGRGIPLTQNDVSSYIQIAKPLVKSHITLTVWCVTVYFKSIETVYFSTEVENLLPITGHLTVMRPLVGQRRCQFGQGKGNLSFYGKHNTFRPVVLKLFEGEGHMESLERGRGPQGRISGLEKGQ</sequence>
<protein>
    <submittedName>
        <fullName evidence="1">Uncharacterized protein</fullName>
    </submittedName>
</protein>
<dbReference type="AlphaFoldDB" id="A0A9Q1B9D1"/>
<comment type="caution">
    <text evidence="1">The sequence shown here is derived from an EMBL/GenBank/DDBJ whole genome shotgun (WGS) entry which is preliminary data.</text>
</comment>